<evidence type="ECO:0000259" key="14">
    <source>
        <dbReference type="PROSITE" id="PS50109"/>
    </source>
</evidence>
<evidence type="ECO:0000256" key="11">
    <source>
        <dbReference type="ARBA" id="ARBA00023136"/>
    </source>
</evidence>
<evidence type="ECO:0000313" key="16">
    <source>
        <dbReference type="Proteomes" id="UP001193389"/>
    </source>
</evidence>
<dbReference type="Proteomes" id="UP001193389">
    <property type="component" value="Chromosome"/>
</dbReference>
<dbReference type="GO" id="GO:0005886">
    <property type="term" value="C:plasma membrane"/>
    <property type="evidence" value="ECO:0007669"/>
    <property type="project" value="UniProtKB-SubCell"/>
</dbReference>
<keyword evidence="10" id="KW-0902">Two-component regulatory system</keyword>
<dbReference type="GO" id="GO:0005524">
    <property type="term" value="F:ATP binding"/>
    <property type="evidence" value="ECO:0007669"/>
    <property type="project" value="UniProtKB-KW"/>
</dbReference>
<dbReference type="InterPro" id="IPR036890">
    <property type="entry name" value="HATPase_C_sf"/>
</dbReference>
<evidence type="ECO:0000256" key="10">
    <source>
        <dbReference type="ARBA" id="ARBA00023012"/>
    </source>
</evidence>
<dbReference type="Pfam" id="PF02518">
    <property type="entry name" value="HATPase_c"/>
    <property type="match status" value="1"/>
</dbReference>
<sequence length="648" mass="73574">MVLLLASSVAGISAFPARNGIKNVLLINSYHQGLAWTDSLTIGIVKTFKTHPDYNLFIEYLNSKQFGKSTFEIEKEYFQKKYSGIQLDGLLVTDNDALDFVIQYEKAFFPDVPVVFAGISNPEDYSLDGSRYYGLKESGSNENVVGLIRNLLPNSTRLLVITDLTTTGLIYRKEFLRQAQVFKDFTILFPEVIDLDTIYRMVSSGKDYDAIYYIGISQDKNGRLVDPMPLVKQICLRAKVPVFTNDPIYNGVGIVGGLFQSGKRHGAKSVDLLINLMNKTSVDSVQHVYIEGQSSFFDHKMLDKYNISAKKLPLYAEIINQKTLFDKEKLGVLFIVLVLLSFVVVVLSVVNRRRKNKQKRTNSQLREIESQKLELEEAHEQLRRVILELENANDRLLDTNVRLMEAKKKAEESDNLKSAFLANVSHEIRTPLNSIVGFSSLLSEPDLSDETKKTYIDLVESNTESLLVLIDEIIDLSKIEAQQLTIKKLNFSIDSLMSELFQIFSQTQNNPNVELRMKKLSDDKELIVNSDRIRIRQIFINLLSNAAKFTNNGFIEFGYREDDIYGIVLYVKDTGIGISKEYHKAVFHRFRKLNENSGKVFRGTGLGLAITQKLVELLGGKIWIESKLGEGTCFMFTIENFVLQDIGQ</sequence>
<dbReference type="InterPro" id="IPR003594">
    <property type="entry name" value="HATPase_dom"/>
</dbReference>
<evidence type="ECO:0000256" key="9">
    <source>
        <dbReference type="ARBA" id="ARBA00022840"/>
    </source>
</evidence>
<dbReference type="PANTHER" id="PTHR43711">
    <property type="entry name" value="TWO-COMPONENT HISTIDINE KINASE"/>
    <property type="match status" value="1"/>
</dbReference>
<dbReference type="InterPro" id="IPR050736">
    <property type="entry name" value="Sensor_HK_Regulatory"/>
</dbReference>
<evidence type="ECO:0000256" key="2">
    <source>
        <dbReference type="ARBA" id="ARBA00004236"/>
    </source>
</evidence>
<comment type="subcellular location">
    <subcellularLocation>
        <location evidence="2">Cell membrane</location>
    </subcellularLocation>
</comment>
<evidence type="ECO:0000256" key="6">
    <source>
        <dbReference type="ARBA" id="ARBA00022679"/>
    </source>
</evidence>
<dbReference type="InterPro" id="IPR005467">
    <property type="entry name" value="His_kinase_dom"/>
</dbReference>
<dbReference type="AlphaFoldDB" id="A0A5K7SB60"/>
<evidence type="ECO:0000256" key="13">
    <source>
        <dbReference type="SAM" id="Phobius"/>
    </source>
</evidence>
<name>A0A5K7SB60_9BACT</name>
<dbReference type="Pfam" id="PF00512">
    <property type="entry name" value="HisKA"/>
    <property type="match status" value="1"/>
</dbReference>
<evidence type="ECO:0000256" key="8">
    <source>
        <dbReference type="ARBA" id="ARBA00022777"/>
    </source>
</evidence>
<dbReference type="Gene3D" id="1.10.287.130">
    <property type="match status" value="1"/>
</dbReference>
<evidence type="ECO:0000256" key="4">
    <source>
        <dbReference type="ARBA" id="ARBA00022475"/>
    </source>
</evidence>
<evidence type="ECO:0000313" key="15">
    <source>
        <dbReference type="EMBL" id="BBE18800.1"/>
    </source>
</evidence>
<dbReference type="CDD" id="cd00082">
    <property type="entry name" value="HisKA"/>
    <property type="match status" value="1"/>
</dbReference>
<protein>
    <recommendedName>
        <fullName evidence="3">histidine kinase</fullName>
        <ecNumber evidence="3">2.7.13.3</ecNumber>
    </recommendedName>
</protein>
<keyword evidence="5" id="KW-0597">Phosphoprotein</keyword>
<evidence type="ECO:0000256" key="5">
    <source>
        <dbReference type="ARBA" id="ARBA00022553"/>
    </source>
</evidence>
<dbReference type="SUPFAM" id="SSF47384">
    <property type="entry name" value="Homodimeric domain of signal transducing histidine kinase"/>
    <property type="match status" value="1"/>
</dbReference>
<feature type="coiled-coil region" evidence="12">
    <location>
        <begin position="358"/>
        <end position="413"/>
    </location>
</feature>
<keyword evidence="8 15" id="KW-0418">Kinase</keyword>
<organism evidence="15 16">
    <name type="scientific">Aquipluma nitroreducens</name>
    <dbReference type="NCBI Taxonomy" id="2010828"/>
    <lineage>
        <taxon>Bacteria</taxon>
        <taxon>Pseudomonadati</taxon>
        <taxon>Bacteroidota</taxon>
        <taxon>Bacteroidia</taxon>
        <taxon>Marinilabiliales</taxon>
        <taxon>Prolixibacteraceae</taxon>
        <taxon>Aquipluma</taxon>
    </lineage>
</organism>
<dbReference type="SUPFAM" id="SSF55874">
    <property type="entry name" value="ATPase domain of HSP90 chaperone/DNA topoisomerase II/histidine kinase"/>
    <property type="match status" value="1"/>
</dbReference>
<dbReference type="KEGG" id="anf:AQPE_2968"/>
<keyword evidence="13" id="KW-1133">Transmembrane helix</keyword>
<keyword evidence="9" id="KW-0067">ATP-binding</keyword>
<keyword evidence="12" id="KW-0175">Coiled coil</keyword>
<dbReference type="Gene3D" id="3.30.565.10">
    <property type="entry name" value="Histidine kinase-like ATPase, C-terminal domain"/>
    <property type="match status" value="1"/>
</dbReference>
<keyword evidence="6" id="KW-0808">Transferase</keyword>
<reference evidence="15" key="1">
    <citation type="journal article" date="2020" name="Int. J. Syst. Evol. Microbiol.">
        <title>Aquipluma nitroreducens gen. nov. sp. nov., a novel facultatively anaerobic bacterium isolated from a freshwater lake.</title>
        <authorList>
            <person name="Watanabe M."/>
            <person name="Kojima H."/>
            <person name="Fukui M."/>
        </authorList>
    </citation>
    <scope>NUCLEOTIDE SEQUENCE</scope>
    <source>
        <strain evidence="15">MeG22</strain>
    </source>
</reference>
<dbReference type="PANTHER" id="PTHR43711:SF31">
    <property type="entry name" value="HISTIDINE KINASE"/>
    <property type="match status" value="1"/>
</dbReference>
<keyword evidence="13" id="KW-0812">Transmembrane</keyword>
<dbReference type="RefSeq" id="WP_318347104.1">
    <property type="nucleotide sequence ID" value="NZ_AP018694.1"/>
</dbReference>
<dbReference type="PROSITE" id="PS50109">
    <property type="entry name" value="HIS_KIN"/>
    <property type="match status" value="1"/>
</dbReference>
<feature type="domain" description="Histidine kinase" evidence="14">
    <location>
        <begin position="423"/>
        <end position="642"/>
    </location>
</feature>
<dbReference type="SMART" id="SM00388">
    <property type="entry name" value="HisKA"/>
    <property type="match status" value="1"/>
</dbReference>
<keyword evidence="11 13" id="KW-0472">Membrane</keyword>
<gene>
    <name evidence="15" type="ORF">AQPE_2968</name>
</gene>
<keyword evidence="7" id="KW-0547">Nucleotide-binding</keyword>
<dbReference type="GO" id="GO:0000155">
    <property type="term" value="F:phosphorelay sensor kinase activity"/>
    <property type="evidence" value="ECO:0007669"/>
    <property type="project" value="InterPro"/>
</dbReference>
<dbReference type="InterPro" id="IPR003661">
    <property type="entry name" value="HisK_dim/P_dom"/>
</dbReference>
<comment type="catalytic activity">
    <reaction evidence="1">
        <text>ATP + protein L-histidine = ADP + protein N-phospho-L-histidine.</text>
        <dbReference type="EC" id="2.7.13.3"/>
    </reaction>
</comment>
<evidence type="ECO:0000256" key="3">
    <source>
        <dbReference type="ARBA" id="ARBA00012438"/>
    </source>
</evidence>
<dbReference type="FunFam" id="3.30.565.10:FF:000023">
    <property type="entry name" value="PAS domain-containing sensor histidine kinase"/>
    <property type="match status" value="1"/>
</dbReference>
<dbReference type="PRINTS" id="PR00344">
    <property type="entry name" value="BCTRLSENSOR"/>
</dbReference>
<dbReference type="EC" id="2.7.13.3" evidence="3"/>
<dbReference type="EMBL" id="AP018694">
    <property type="protein sequence ID" value="BBE18800.1"/>
    <property type="molecule type" value="Genomic_DNA"/>
</dbReference>
<keyword evidence="4" id="KW-1003">Cell membrane</keyword>
<evidence type="ECO:0000256" key="1">
    <source>
        <dbReference type="ARBA" id="ARBA00000085"/>
    </source>
</evidence>
<evidence type="ECO:0000256" key="7">
    <source>
        <dbReference type="ARBA" id="ARBA00022741"/>
    </source>
</evidence>
<feature type="transmembrane region" description="Helical" evidence="13">
    <location>
        <begin position="330"/>
        <end position="350"/>
    </location>
</feature>
<dbReference type="InterPro" id="IPR004358">
    <property type="entry name" value="Sig_transdc_His_kin-like_C"/>
</dbReference>
<keyword evidence="16" id="KW-1185">Reference proteome</keyword>
<dbReference type="SMART" id="SM00387">
    <property type="entry name" value="HATPase_c"/>
    <property type="match status" value="1"/>
</dbReference>
<dbReference type="InterPro" id="IPR036097">
    <property type="entry name" value="HisK_dim/P_sf"/>
</dbReference>
<accession>A0A5K7SB60</accession>
<proteinExistence type="predicted"/>
<evidence type="ECO:0000256" key="12">
    <source>
        <dbReference type="SAM" id="Coils"/>
    </source>
</evidence>
<dbReference type="CDD" id="cd14686">
    <property type="entry name" value="bZIP"/>
    <property type="match status" value="1"/>
</dbReference>